<dbReference type="Proteomes" id="UP000018211">
    <property type="component" value="Unassembled WGS sequence"/>
</dbReference>
<keyword evidence="1" id="KW-0732">Signal</keyword>
<protein>
    <submittedName>
        <fullName evidence="2">Uncharacterized protein</fullName>
    </submittedName>
</protein>
<feature type="signal peptide" evidence="1">
    <location>
        <begin position="1"/>
        <end position="21"/>
    </location>
</feature>
<dbReference type="RefSeq" id="WP_022613357.1">
    <property type="nucleotide sequence ID" value="NZ_LK391965.1"/>
</dbReference>
<evidence type="ECO:0000256" key="1">
    <source>
        <dbReference type="SAM" id="SignalP"/>
    </source>
</evidence>
<organism evidence="2 3">
    <name type="scientific">Vibrio nigripulchritudo SOn1</name>
    <dbReference type="NCBI Taxonomy" id="1238450"/>
    <lineage>
        <taxon>Bacteria</taxon>
        <taxon>Pseudomonadati</taxon>
        <taxon>Pseudomonadota</taxon>
        <taxon>Gammaproteobacteria</taxon>
        <taxon>Vibrionales</taxon>
        <taxon>Vibrionaceae</taxon>
        <taxon>Vibrio</taxon>
    </lineage>
</organism>
<comment type="caution">
    <text evidence="2">The sequence shown here is derived from an EMBL/GenBank/DDBJ whole genome shotgun (WGS) entry which is preliminary data.</text>
</comment>
<gene>
    <name evidence="2" type="ORF">VIBNISOn1_790035</name>
</gene>
<sequence length="271" mass="30063">MKVTKYLMFTSALIFSTNSFAEDGLTLGDLLSNTKSLTEENEVLKSWGAFTKLNFSVDSEGQPQSKVTYLNNLDQSVAIISTPEGSIEMLETPNVTLFKGAGQTGVYGYGQCGEMDAPTPVQMRFYSSLLQFLLSEASAVKPESINQTLKVSREEKQENAQVWIGDPIVLDVGEDMPIGDYIEVLAPWGVSGDIRRNTSDLNFDFSYFYSYEGGKDEIKLKGTWEKAPKRTDGYDHESLDNWLVCVDEAYLESVNKVGPKNVGKLVKLVNP</sequence>
<feature type="chain" id="PRO_5043461191" evidence="1">
    <location>
        <begin position="22"/>
        <end position="271"/>
    </location>
</feature>
<evidence type="ECO:0000313" key="3">
    <source>
        <dbReference type="Proteomes" id="UP000018211"/>
    </source>
</evidence>
<reference evidence="2 3" key="1">
    <citation type="journal article" date="2013" name="ISME J.">
        <title>Comparative genomics of pathogenic lineages of Vibrio nigripulchritudo identifies virulence-associated traits.</title>
        <authorList>
            <person name="Goudenege D."/>
            <person name="Labreuche Y."/>
            <person name="Krin E."/>
            <person name="Ansquer D."/>
            <person name="Mangenot S."/>
            <person name="Calteau A."/>
            <person name="Medigue C."/>
            <person name="Mazel D."/>
            <person name="Polz M.F."/>
            <person name="Le Roux F."/>
        </authorList>
    </citation>
    <scope>NUCLEOTIDE SEQUENCE [LARGE SCALE GENOMIC DNA]</scope>
    <source>
        <strain evidence="2 3">SOn1</strain>
    </source>
</reference>
<accession>A0AAV2VWI5</accession>
<dbReference type="AlphaFoldDB" id="A0AAV2VWI5"/>
<evidence type="ECO:0000313" key="2">
    <source>
        <dbReference type="EMBL" id="CCO49108.1"/>
    </source>
</evidence>
<name>A0AAV2VWI5_9VIBR</name>
<dbReference type="EMBL" id="CAOF01000174">
    <property type="protein sequence ID" value="CCO49108.1"/>
    <property type="molecule type" value="Genomic_DNA"/>
</dbReference>
<proteinExistence type="predicted"/>